<dbReference type="GO" id="GO:0006869">
    <property type="term" value="P:lipid transport"/>
    <property type="evidence" value="ECO:0007669"/>
    <property type="project" value="UniProtKB-KW"/>
</dbReference>
<proteinExistence type="predicted"/>
<dbReference type="SUPFAM" id="SSF53901">
    <property type="entry name" value="Thiolase-like"/>
    <property type="match status" value="1"/>
</dbReference>
<dbReference type="PANTHER" id="PTHR42870:SF1">
    <property type="entry name" value="NON-SPECIFIC LIPID-TRANSFER PROTEIN-LIKE 2"/>
    <property type="match status" value="1"/>
</dbReference>
<dbReference type="RefSeq" id="WP_109684738.1">
    <property type="nucleotide sequence ID" value="NZ_QGDN01000001.1"/>
</dbReference>
<dbReference type="InterPro" id="IPR016039">
    <property type="entry name" value="Thiolase-like"/>
</dbReference>
<dbReference type="InterPro" id="IPR020616">
    <property type="entry name" value="Thiolase_N"/>
</dbReference>
<dbReference type="EC" id="2.3.1.176" evidence="1"/>
<dbReference type="EMBL" id="UESZ01000001">
    <property type="protein sequence ID" value="SSA34132.1"/>
    <property type="molecule type" value="Genomic_DNA"/>
</dbReference>
<dbReference type="InterPro" id="IPR002155">
    <property type="entry name" value="Thiolase"/>
</dbReference>
<gene>
    <name evidence="9" type="ORF">SAMN04489750_1435</name>
</gene>
<dbReference type="CDD" id="cd00829">
    <property type="entry name" value="SCP-x_thiolase"/>
    <property type="match status" value="1"/>
</dbReference>
<feature type="domain" description="Thiolase N-terminal" evidence="7">
    <location>
        <begin position="6"/>
        <end position="242"/>
    </location>
</feature>
<dbReference type="Proteomes" id="UP000250028">
    <property type="component" value="Unassembled WGS sequence"/>
</dbReference>
<feature type="domain" description="Thiolase C-terminal" evidence="8">
    <location>
        <begin position="262"/>
        <end position="395"/>
    </location>
</feature>
<dbReference type="AlphaFoldDB" id="A0A2Y9BTK0"/>
<evidence type="ECO:0000256" key="2">
    <source>
        <dbReference type="ARBA" id="ARBA00022448"/>
    </source>
</evidence>
<evidence type="ECO:0000313" key="10">
    <source>
        <dbReference type="Proteomes" id="UP000250028"/>
    </source>
</evidence>
<dbReference type="Pfam" id="PF22691">
    <property type="entry name" value="Thiolase_C_1"/>
    <property type="match status" value="1"/>
</dbReference>
<dbReference type="GO" id="GO:0008289">
    <property type="term" value="F:lipid binding"/>
    <property type="evidence" value="ECO:0007669"/>
    <property type="project" value="UniProtKB-KW"/>
</dbReference>
<evidence type="ECO:0000313" key="9">
    <source>
        <dbReference type="EMBL" id="SSA34132.1"/>
    </source>
</evidence>
<organism evidence="9 10">
    <name type="scientific">Branchiibius hedensis</name>
    <dbReference type="NCBI Taxonomy" id="672460"/>
    <lineage>
        <taxon>Bacteria</taxon>
        <taxon>Bacillati</taxon>
        <taxon>Actinomycetota</taxon>
        <taxon>Actinomycetes</taxon>
        <taxon>Micrococcales</taxon>
        <taxon>Dermacoccaceae</taxon>
        <taxon>Branchiibius</taxon>
    </lineage>
</organism>
<keyword evidence="2" id="KW-0813">Transport</keyword>
<protein>
    <recommendedName>
        <fullName evidence="1">propanoyl-CoA C-acyltransferase</fullName>
        <ecNumber evidence="1">2.3.1.176</ecNumber>
    </recommendedName>
    <alternativeName>
        <fullName evidence="6">Propanoyl-CoA C-acyltransferase</fullName>
    </alternativeName>
</protein>
<evidence type="ECO:0000259" key="7">
    <source>
        <dbReference type="Pfam" id="PF00108"/>
    </source>
</evidence>
<dbReference type="PROSITE" id="PS00737">
    <property type="entry name" value="THIOLASE_2"/>
    <property type="match status" value="1"/>
</dbReference>
<evidence type="ECO:0000256" key="5">
    <source>
        <dbReference type="ARBA" id="ARBA00023121"/>
    </source>
</evidence>
<evidence type="ECO:0000256" key="3">
    <source>
        <dbReference type="ARBA" id="ARBA00022679"/>
    </source>
</evidence>
<evidence type="ECO:0000259" key="8">
    <source>
        <dbReference type="Pfam" id="PF22691"/>
    </source>
</evidence>
<dbReference type="Gene3D" id="3.40.47.10">
    <property type="match status" value="1"/>
</dbReference>
<evidence type="ECO:0000256" key="6">
    <source>
        <dbReference type="ARBA" id="ARBA00032316"/>
    </source>
</evidence>
<keyword evidence="3 9" id="KW-0808">Transferase</keyword>
<dbReference type="Pfam" id="PF00108">
    <property type="entry name" value="Thiolase_N"/>
    <property type="match status" value="1"/>
</dbReference>
<evidence type="ECO:0000256" key="4">
    <source>
        <dbReference type="ARBA" id="ARBA00023055"/>
    </source>
</evidence>
<name>A0A2Y9BTK0_9MICO</name>
<accession>A0A2Y9BTK0</accession>
<dbReference type="InterPro" id="IPR020613">
    <property type="entry name" value="Thiolase_CS"/>
</dbReference>
<evidence type="ECO:0000256" key="1">
    <source>
        <dbReference type="ARBA" id="ARBA00012352"/>
    </source>
</evidence>
<dbReference type="GO" id="GO:0016747">
    <property type="term" value="F:acyltransferase activity, transferring groups other than amino-acyl groups"/>
    <property type="evidence" value="ECO:0007669"/>
    <property type="project" value="InterPro"/>
</dbReference>
<reference evidence="10" key="1">
    <citation type="submission" date="2016-10" db="EMBL/GenBank/DDBJ databases">
        <authorList>
            <person name="Varghese N."/>
            <person name="Submissions S."/>
        </authorList>
    </citation>
    <scope>NUCLEOTIDE SEQUENCE [LARGE SCALE GENOMIC DNA]</scope>
    <source>
        <strain evidence="10">DSM 22951</strain>
    </source>
</reference>
<dbReference type="PIRSF" id="PIRSF000429">
    <property type="entry name" value="Ac-CoA_Ac_transf"/>
    <property type="match status" value="1"/>
</dbReference>
<keyword evidence="4" id="KW-0445">Lipid transport</keyword>
<dbReference type="OrthoDB" id="9785768at2"/>
<dbReference type="PANTHER" id="PTHR42870">
    <property type="entry name" value="ACETYL-COA C-ACETYLTRANSFERASE"/>
    <property type="match status" value="1"/>
</dbReference>
<sequence>MTDAWIVGTGITSFGRDTPPLVQLVQEATSLAVRDAAIQPGDVQRVFVGNAAAGLLQGQEMIRGQVLLHDTGLLGSAIINVENACASSSTALHLAVAAVRGGACDVAMAVGAEQLAVEPRARIFATLASATDTIRRPAMRQLVQTHALGLLPDGHTGPEASPFMAHYAAKGAAYLQRWGGDPTDLARVVVRSRASGALNPKAQFRQPTTVEEVMAGRLVAPPLRLAMCSPVGNGAAALVVMSDRAAQRVGGQQVSVRATVLVSHDPQAAANTTEVAARRAFEDAAVAPQDIGVAEVHDAAASALLVAVEDLGLVAPGEALRLIRENQTGPDGRLPVNTGGGLLSRGHPIGATGCAQIVELVDQLRNRCGERQVPDARFALAHNAGGVLDEQEAVVALTVLERRR</sequence>
<keyword evidence="5" id="KW-0446">Lipid-binding</keyword>
<keyword evidence="10" id="KW-1185">Reference proteome</keyword>
<dbReference type="InterPro" id="IPR055140">
    <property type="entry name" value="Thiolase_C_2"/>
</dbReference>